<dbReference type="Proteomes" id="UP001281147">
    <property type="component" value="Unassembled WGS sequence"/>
</dbReference>
<keyword evidence="2" id="KW-1185">Reference proteome</keyword>
<accession>A0ACC3MCQ5</accession>
<gene>
    <name evidence="1" type="ORF">LTR37_020449</name>
</gene>
<evidence type="ECO:0000313" key="1">
    <source>
        <dbReference type="EMBL" id="KAK3683207.1"/>
    </source>
</evidence>
<organism evidence="1 2">
    <name type="scientific">Vermiconidia calcicola</name>
    <dbReference type="NCBI Taxonomy" id="1690605"/>
    <lineage>
        <taxon>Eukaryota</taxon>
        <taxon>Fungi</taxon>
        <taxon>Dikarya</taxon>
        <taxon>Ascomycota</taxon>
        <taxon>Pezizomycotina</taxon>
        <taxon>Dothideomycetes</taxon>
        <taxon>Dothideomycetidae</taxon>
        <taxon>Mycosphaerellales</taxon>
        <taxon>Extremaceae</taxon>
        <taxon>Vermiconidia</taxon>
    </lineage>
</organism>
<name>A0ACC3MCQ5_9PEZI</name>
<evidence type="ECO:0000313" key="2">
    <source>
        <dbReference type="Proteomes" id="UP001281147"/>
    </source>
</evidence>
<protein>
    <submittedName>
        <fullName evidence="1">Uncharacterized protein</fullName>
    </submittedName>
</protein>
<reference evidence="1" key="1">
    <citation type="submission" date="2023-07" db="EMBL/GenBank/DDBJ databases">
        <title>Black Yeasts Isolated from many extreme environments.</title>
        <authorList>
            <person name="Coleine C."/>
            <person name="Stajich J.E."/>
            <person name="Selbmann L."/>
        </authorList>
    </citation>
    <scope>NUCLEOTIDE SEQUENCE</scope>
    <source>
        <strain evidence="1">CCFEE 5714</strain>
    </source>
</reference>
<sequence length="595" mass="64214">MTDYNKLKVTELKDLLKDRGIPSTGLTRKAQIVEALEGHDAKVSDESAPGVVAQQEDENEDEDEGGVGEIPIEEENAGDAVVENEQEPAMQPAEEAGVESLSGANESGLVTNENPTTETIAEEKRTPLAATPERQSSPAERLSSETRKRKRRSPTPPPSEEAVNKKLKSAEELVKLPEDEVVDDAPAPVDAEGSDAVESETVLPNSTSDDVMEDAPPLTSELDATPQTQKEPAMRSPKQTFADVRAEQEAETQQQQRKSSILEDDELSVPAAVHPATRSLYIRDLVRPLQPQPLRDHLVDLATPPNSGPDHSIVETFHLDTFRTHIFVSFTSTSAASRARSALHGRIWPDEPSRKPLWVDFIPDEKVDEWIDVELKAGTGKRDAKRWEVIYITTASNDLIATLAEIPSTTAPPAARQPSFSGNGQGMPNAPLGPRGSRPSASAHLPPSSAPTGPRNPHANTSRPASTPKPSSSASFTVLDERFPSTTAKPKLYYLPVDKDLAAKRLQELQAQTSRTWDEGRVMRKGVSAVDAQLRRYTFEDGDRVVDNGGDIGSFSGPSSGGGYRGGYRGRGGGGGYRGDGGGYRGDGGGYRGRR</sequence>
<dbReference type="EMBL" id="JAUTXU010000358">
    <property type="protein sequence ID" value="KAK3683207.1"/>
    <property type="molecule type" value="Genomic_DNA"/>
</dbReference>
<comment type="caution">
    <text evidence="1">The sequence shown here is derived from an EMBL/GenBank/DDBJ whole genome shotgun (WGS) entry which is preliminary data.</text>
</comment>
<proteinExistence type="predicted"/>